<dbReference type="Gene3D" id="3.40.720.10">
    <property type="entry name" value="Alkaline Phosphatase, subunit A"/>
    <property type="match status" value="1"/>
</dbReference>
<feature type="transmembrane region" description="Helical" evidence="2">
    <location>
        <begin position="12"/>
        <end position="31"/>
    </location>
</feature>
<name>A0A8D8YK97_9HEMI</name>
<dbReference type="InterPro" id="IPR017850">
    <property type="entry name" value="Alkaline_phosphatase_core_sf"/>
</dbReference>
<feature type="compositionally biased region" description="Polar residues" evidence="1">
    <location>
        <begin position="225"/>
        <end position="240"/>
    </location>
</feature>
<dbReference type="EMBL" id="HBUF01380628">
    <property type="protein sequence ID" value="CAG6730104.1"/>
    <property type="molecule type" value="Transcribed_RNA"/>
</dbReference>
<dbReference type="CDD" id="cd16021">
    <property type="entry name" value="ALP_like"/>
    <property type="match status" value="1"/>
</dbReference>
<evidence type="ECO:0000313" key="3">
    <source>
        <dbReference type="EMBL" id="CAG6730104.1"/>
    </source>
</evidence>
<proteinExistence type="predicted"/>
<keyword evidence="2" id="KW-1133">Transmembrane helix</keyword>
<organism evidence="3">
    <name type="scientific">Cacopsylla melanoneura</name>
    <dbReference type="NCBI Taxonomy" id="428564"/>
    <lineage>
        <taxon>Eukaryota</taxon>
        <taxon>Metazoa</taxon>
        <taxon>Ecdysozoa</taxon>
        <taxon>Arthropoda</taxon>
        <taxon>Hexapoda</taxon>
        <taxon>Insecta</taxon>
        <taxon>Pterygota</taxon>
        <taxon>Neoptera</taxon>
        <taxon>Paraneoptera</taxon>
        <taxon>Hemiptera</taxon>
        <taxon>Sternorrhyncha</taxon>
        <taxon>Psylloidea</taxon>
        <taxon>Psyllidae</taxon>
        <taxon>Psyllinae</taxon>
        <taxon>Cacopsylla</taxon>
    </lineage>
</organism>
<feature type="region of interest" description="Disordered" evidence="1">
    <location>
        <begin position="217"/>
        <end position="248"/>
    </location>
</feature>
<dbReference type="GO" id="GO:0005615">
    <property type="term" value="C:extracellular space"/>
    <property type="evidence" value="ECO:0007669"/>
    <property type="project" value="TreeGrafter"/>
</dbReference>
<dbReference type="Pfam" id="PF02995">
    <property type="entry name" value="DUF229"/>
    <property type="match status" value="1"/>
</dbReference>
<dbReference type="PANTHER" id="PTHR10974:SF1">
    <property type="entry name" value="FI08016P-RELATED"/>
    <property type="match status" value="1"/>
</dbReference>
<dbReference type="SUPFAM" id="SSF53649">
    <property type="entry name" value="Alkaline phosphatase-like"/>
    <property type="match status" value="1"/>
</dbReference>
<keyword evidence="2" id="KW-0472">Membrane</keyword>
<protein>
    <submittedName>
        <fullName evidence="3">Uncharacterized protein</fullName>
    </submittedName>
</protein>
<keyword evidence="2" id="KW-0812">Transmembrane</keyword>
<dbReference type="FunFam" id="3.40.720.10:FF:000017">
    <property type="entry name" value="Predicted protein"/>
    <property type="match status" value="1"/>
</dbReference>
<dbReference type="AlphaFoldDB" id="A0A8D8YK97"/>
<sequence length="704" mass="81406">MLHDFGDRRPKWFYLISLSALLSTGIYFYYYPIQAGDINVTFHPFVSRADETPLDFIKPGYFVYNDACRIAELPVRDRRMERYFKPEAFQSCDKWNHGKPRLVGSNRTHLFLILSAVKYYLPENSTHEILECNYRPFTWKYFKDRNNEFGSIRARYKKKQSLDSLVSPVRITSYQFIRVECSLNSLKVYTDFFAFVPEPETNSNTKLFETGTNSRSKLASAPVEGQNNSSPNIASNSVEDTSPKHTARSTGDQFSVLIVGIDAVSRLNFQRQMPKSYNYLETHCDLVDMKGYNKIGDNTFPNLVAVLAGMSEEELKENCWPTPKSTFDNCPFLWKNFSEKGFKTLFAEDSFHISTFNYLKSGFKRSPTDYYFNIFSKESENSIGNTKLLNANLCIGSQLVFKSILEYILKFSTVLRNYLYFGLVWTVSLTHDFLNLPQVGDNIFQTFLKNLNKNGNLNKTILILTSDHGLRWGEFRKTYQGHLEERLPFLLFIIPETFKVKHSLAYKNLVYNQHRLTTPYDLHETLLDLSNTTRIRNQVLKQRTLEESKPQRGISLFKNIPDTRTCDLAGIPAHYCTCHNKMVPTSLKSPIVVELARVLVIYINKILMITDGLSKCHPLKVHQVLSAYYEQPVSLKKKGNWTQRDYTISVMTVPGRAIFESTMRYNIVFDCKDIIGDVSRLNLYGNDSSCVTDARLKLYCYCIR</sequence>
<dbReference type="PANTHER" id="PTHR10974">
    <property type="entry name" value="FI08016P-RELATED"/>
    <property type="match status" value="1"/>
</dbReference>
<evidence type="ECO:0000256" key="2">
    <source>
        <dbReference type="SAM" id="Phobius"/>
    </source>
</evidence>
<reference evidence="3" key="1">
    <citation type="submission" date="2021-05" db="EMBL/GenBank/DDBJ databases">
        <authorList>
            <person name="Alioto T."/>
            <person name="Alioto T."/>
            <person name="Gomez Garrido J."/>
        </authorList>
    </citation>
    <scope>NUCLEOTIDE SEQUENCE</scope>
</reference>
<accession>A0A8D8YK97</accession>
<dbReference type="InterPro" id="IPR004245">
    <property type="entry name" value="DUF229"/>
</dbReference>
<evidence type="ECO:0000256" key="1">
    <source>
        <dbReference type="SAM" id="MobiDB-lite"/>
    </source>
</evidence>